<dbReference type="EMBL" id="CP001684">
    <property type="protein sequence ID" value="ACV23486.1"/>
    <property type="molecule type" value="Genomic_DNA"/>
</dbReference>
<name>C7N2H8_SLAHD</name>
<keyword evidence="7" id="KW-1185">Reference proteome</keyword>
<accession>C7N2H8</accession>
<dbReference type="SUPFAM" id="SSF48498">
    <property type="entry name" value="Tetracyclin repressor-like, C-terminal domain"/>
    <property type="match status" value="1"/>
</dbReference>
<dbReference type="InterPro" id="IPR050109">
    <property type="entry name" value="HTH-type_TetR-like_transc_reg"/>
</dbReference>
<dbReference type="PANTHER" id="PTHR30055:SF234">
    <property type="entry name" value="HTH-TYPE TRANSCRIPTIONAL REGULATOR BETI"/>
    <property type="match status" value="1"/>
</dbReference>
<evidence type="ECO:0000313" key="6">
    <source>
        <dbReference type="EMBL" id="ACV23486.1"/>
    </source>
</evidence>
<dbReference type="InterPro" id="IPR009057">
    <property type="entry name" value="Homeodomain-like_sf"/>
</dbReference>
<dbReference type="KEGG" id="shi:Shel_24780"/>
<dbReference type="GO" id="GO:0003700">
    <property type="term" value="F:DNA-binding transcription factor activity"/>
    <property type="evidence" value="ECO:0007669"/>
    <property type="project" value="TreeGrafter"/>
</dbReference>
<dbReference type="InterPro" id="IPR001647">
    <property type="entry name" value="HTH_TetR"/>
</dbReference>
<keyword evidence="2 4" id="KW-0238">DNA-binding</keyword>
<evidence type="ECO:0000259" key="5">
    <source>
        <dbReference type="PROSITE" id="PS50977"/>
    </source>
</evidence>
<dbReference type="PROSITE" id="PS50977">
    <property type="entry name" value="HTH_TETR_2"/>
    <property type="match status" value="1"/>
</dbReference>
<dbReference type="InterPro" id="IPR003012">
    <property type="entry name" value="Tet_transcr_reg_TetR"/>
</dbReference>
<dbReference type="Pfam" id="PF00440">
    <property type="entry name" value="TetR_N"/>
    <property type="match status" value="1"/>
</dbReference>
<sequence length="220" mass="24234">MAKGTAGAPGNVPQTQRLTREIIARTALDMADTMGITNVSMRKLASELGVTAMALYRYYDSMDDIQAAAVALAFTEVDTNSIPGERWDDTMRRTMSSIRDMYLNHAAADLLDIEGAGDSPAMQAHTERIYSLHEAQNIPADILRKAWRIVDAYLGGFLKGELLEIKNEHRHPQGSPEAEWRQTAAGAYSEETFHDGIDIIVAGIRTMAAPDPCEWHTPMA</sequence>
<gene>
    <name evidence="6" type="ordered locus">Shel_24780</name>
</gene>
<organism evidence="6 7">
    <name type="scientific">Slackia heliotrinireducens (strain ATCC 29202 / DSM 20476 / NCTC 11029 / RHS 1)</name>
    <name type="common">Peptococcus heliotrinreducens</name>
    <dbReference type="NCBI Taxonomy" id="471855"/>
    <lineage>
        <taxon>Bacteria</taxon>
        <taxon>Bacillati</taxon>
        <taxon>Actinomycetota</taxon>
        <taxon>Coriobacteriia</taxon>
        <taxon>Eggerthellales</taxon>
        <taxon>Eggerthellaceae</taxon>
        <taxon>Slackia</taxon>
    </lineage>
</organism>
<protein>
    <submittedName>
        <fullName evidence="6">Transcriptional regulator, tetR family</fullName>
    </submittedName>
</protein>
<dbReference type="GO" id="GO:0046677">
    <property type="term" value="P:response to antibiotic"/>
    <property type="evidence" value="ECO:0007669"/>
    <property type="project" value="InterPro"/>
</dbReference>
<reference evidence="6 7" key="1">
    <citation type="journal article" date="2009" name="Stand. Genomic Sci.">
        <title>Complete genome sequence of Slackia heliotrinireducens type strain (RHS 1).</title>
        <authorList>
            <person name="Pukall R."/>
            <person name="Lapidus A."/>
            <person name="Nolan M."/>
            <person name="Copeland A."/>
            <person name="Glavina Del Rio T."/>
            <person name="Lucas S."/>
            <person name="Chen F."/>
            <person name="Tice H."/>
            <person name="Cheng J.F."/>
            <person name="Chertkov O."/>
            <person name="Bruce D."/>
            <person name="Goodwin L."/>
            <person name="Kuske C."/>
            <person name="Brettin T."/>
            <person name="Detter J.C."/>
            <person name="Han C."/>
            <person name="Pitluck S."/>
            <person name="Pati A."/>
            <person name="Mavrommatis K."/>
            <person name="Ivanova N."/>
            <person name="Ovchinnikova G."/>
            <person name="Chen A."/>
            <person name="Palaniappan K."/>
            <person name="Schneider S."/>
            <person name="Rohde M."/>
            <person name="Chain P."/>
            <person name="D'haeseleer P."/>
            <person name="Goker M."/>
            <person name="Bristow J."/>
            <person name="Eisen J.A."/>
            <person name="Markowitz V."/>
            <person name="Kyrpides N.C."/>
            <person name="Klenk H.P."/>
            <person name="Hugenholtz P."/>
        </authorList>
    </citation>
    <scope>NUCLEOTIDE SEQUENCE [LARGE SCALE GENOMIC DNA]</scope>
    <source>
        <strain evidence="7">ATCC 29202 / DSM 20476 / NCTC 11029 / RHS 1</strain>
    </source>
</reference>
<dbReference type="Gene3D" id="1.10.357.10">
    <property type="entry name" value="Tetracycline Repressor, domain 2"/>
    <property type="match status" value="1"/>
</dbReference>
<dbReference type="RefSeq" id="WP_012799584.1">
    <property type="nucleotide sequence ID" value="NC_013165.1"/>
</dbReference>
<dbReference type="InterPro" id="IPR036271">
    <property type="entry name" value="Tet_transcr_reg_TetR-rel_C_sf"/>
</dbReference>
<evidence type="ECO:0000313" key="7">
    <source>
        <dbReference type="Proteomes" id="UP000002026"/>
    </source>
</evidence>
<dbReference type="eggNOG" id="COG1309">
    <property type="taxonomic scope" value="Bacteria"/>
</dbReference>
<proteinExistence type="predicted"/>
<dbReference type="HOGENOM" id="CLU_069543_3_1_11"/>
<dbReference type="Proteomes" id="UP000002026">
    <property type="component" value="Chromosome"/>
</dbReference>
<dbReference type="PRINTS" id="PR00400">
    <property type="entry name" value="TETREPRESSOR"/>
</dbReference>
<evidence type="ECO:0000256" key="1">
    <source>
        <dbReference type="ARBA" id="ARBA00023015"/>
    </source>
</evidence>
<keyword evidence="3" id="KW-0804">Transcription</keyword>
<evidence type="ECO:0000256" key="3">
    <source>
        <dbReference type="ARBA" id="ARBA00023163"/>
    </source>
</evidence>
<dbReference type="SUPFAM" id="SSF46689">
    <property type="entry name" value="Homeodomain-like"/>
    <property type="match status" value="1"/>
</dbReference>
<feature type="DNA-binding region" description="H-T-H motif" evidence="4">
    <location>
        <begin position="40"/>
        <end position="59"/>
    </location>
</feature>
<dbReference type="GO" id="GO:0045892">
    <property type="term" value="P:negative regulation of DNA-templated transcription"/>
    <property type="evidence" value="ECO:0007669"/>
    <property type="project" value="InterPro"/>
</dbReference>
<dbReference type="AlphaFoldDB" id="C7N2H8"/>
<evidence type="ECO:0000256" key="2">
    <source>
        <dbReference type="ARBA" id="ARBA00023125"/>
    </source>
</evidence>
<feature type="domain" description="HTH tetR-type" evidence="5">
    <location>
        <begin position="17"/>
        <end position="77"/>
    </location>
</feature>
<dbReference type="GO" id="GO:0000976">
    <property type="term" value="F:transcription cis-regulatory region binding"/>
    <property type="evidence" value="ECO:0007669"/>
    <property type="project" value="TreeGrafter"/>
</dbReference>
<keyword evidence="1" id="KW-0805">Transcription regulation</keyword>
<evidence type="ECO:0000256" key="4">
    <source>
        <dbReference type="PROSITE-ProRule" id="PRU00335"/>
    </source>
</evidence>
<dbReference type="PANTHER" id="PTHR30055">
    <property type="entry name" value="HTH-TYPE TRANSCRIPTIONAL REGULATOR RUTR"/>
    <property type="match status" value="1"/>
</dbReference>
<dbReference type="STRING" id="471855.Shel_24780"/>